<dbReference type="NCBIfam" id="TIGR00437">
    <property type="entry name" value="feoB"/>
    <property type="match status" value="1"/>
</dbReference>
<keyword evidence="3 11" id="KW-0813">Transport</keyword>
<keyword evidence="8 11" id="KW-0342">GTP-binding</keyword>
<evidence type="ECO:0000256" key="9">
    <source>
        <dbReference type="ARBA" id="ARBA00023136"/>
    </source>
</evidence>
<keyword evidence="11" id="KW-0406">Ion transport</keyword>
<feature type="transmembrane region" description="Helical" evidence="11">
    <location>
        <begin position="488"/>
        <end position="509"/>
    </location>
</feature>
<dbReference type="InterPro" id="IPR027417">
    <property type="entry name" value="P-loop_NTPase"/>
</dbReference>
<feature type="domain" description="FeoB-type G" evidence="12">
    <location>
        <begin position="25"/>
        <end position="187"/>
    </location>
</feature>
<evidence type="ECO:0000256" key="7">
    <source>
        <dbReference type="ARBA" id="ARBA00022989"/>
    </source>
</evidence>
<dbReference type="InterPro" id="IPR003373">
    <property type="entry name" value="Fe2_transport_prot-B"/>
</dbReference>
<dbReference type="SUPFAM" id="SSF52540">
    <property type="entry name" value="P-loop containing nucleoside triphosphate hydrolases"/>
    <property type="match status" value="1"/>
</dbReference>
<dbReference type="InterPro" id="IPR041069">
    <property type="entry name" value="FeoB_Cyto"/>
</dbReference>
<dbReference type="RefSeq" id="WP_200268913.1">
    <property type="nucleotide sequence ID" value="NZ_JAENHN010000032.1"/>
</dbReference>
<dbReference type="InterPro" id="IPR011640">
    <property type="entry name" value="Fe2_transport_prot_B_C"/>
</dbReference>
<evidence type="ECO:0000256" key="5">
    <source>
        <dbReference type="ARBA" id="ARBA00022692"/>
    </source>
</evidence>
<dbReference type="InterPro" id="IPR030389">
    <property type="entry name" value="G_FEOB_dom"/>
</dbReference>
<keyword evidence="5 11" id="KW-0812">Transmembrane</keyword>
<evidence type="ECO:0000313" key="13">
    <source>
        <dbReference type="EMBL" id="MBK1811068.1"/>
    </source>
</evidence>
<evidence type="ECO:0000256" key="4">
    <source>
        <dbReference type="ARBA" id="ARBA00022475"/>
    </source>
</evidence>
<keyword evidence="4" id="KW-1003">Cell membrane</keyword>
<gene>
    <name evidence="13" type="primary">feoB</name>
    <name evidence="13" type="ORF">JHL18_10555</name>
</gene>
<feature type="transmembrane region" description="Helical" evidence="11">
    <location>
        <begin position="591"/>
        <end position="621"/>
    </location>
</feature>
<organism evidence="13 14">
    <name type="scientific">Clostridium yunnanense</name>
    <dbReference type="NCBI Taxonomy" id="2800325"/>
    <lineage>
        <taxon>Bacteria</taxon>
        <taxon>Bacillati</taxon>
        <taxon>Bacillota</taxon>
        <taxon>Clostridia</taxon>
        <taxon>Eubacteriales</taxon>
        <taxon>Clostridiaceae</taxon>
        <taxon>Clostridium</taxon>
    </lineage>
</organism>
<dbReference type="EMBL" id="JAENHN010000032">
    <property type="protein sequence ID" value="MBK1811068.1"/>
    <property type="molecule type" value="Genomic_DNA"/>
</dbReference>
<feature type="transmembrane region" description="Helical" evidence="11">
    <location>
        <begin position="310"/>
        <end position="327"/>
    </location>
</feature>
<keyword evidence="11" id="KW-0408">Iron</keyword>
<keyword evidence="6" id="KW-0547">Nucleotide-binding</keyword>
<dbReference type="Pfam" id="PF07670">
    <property type="entry name" value="Gate"/>
    <property type="match status" value="2"/>
</dbReference>
<comment type="function">
    <text evidence="1 11">Probable transporter of a GTP-driven Fe(2+) uptake system.</text>
</comment>
<keyword evidence="14" id="KW-1185">Reference proteome</keyword>
<dbReference type="Pfam" id="PF17910">
    <property type="entry name" value="FeoB_Cyto"/>
    <property type="match status" value="1"/>
</dbReference>
<comment type="similarity">
    <text evidence="11">Belongs to the TRAFAC class TrmE-Era-EngA-EngB-Septin-like GTPase superfamily. FeoB GTPase (TC 9.A.8) family.</text>
</comment>
<accession>A0ABS1EP36</accession>
<proteinExistence type="inferred from homology"/>
<reference evidence="14" key="1">
    <citation type="submission" date="2021-01" db="EMBL/GenBank/DDBJ databases">
        <title>Genome public.</title>
        <authorList>
            <person name="Liu C."/>
            <person name="Sun Q."/>
        </authorList>
    </citation>
    <scope>NUCLEOTIDE SEQUENCE [LARGE SCALE GENOMIC DNA]</scope>
    <source>
        <strain evidence="14">YIM B02505</strain>
    </source>
</reference>
<dbReference type="PANTHER" id="PTHR43185:SF2">
    <property type="entry name" value="FERROUS IRON TRANSPORT PROTEIN B"/>
    <property type="match status" value="1"/>
</dbReference>
<feature type="transmembrane region" description="Helical" evidence="11">
    <location>
        <begin position="548"/>
        <end position="571"/>
    </location>
</feature>
<dbReference type="Pfam" id="PF02421">
    <property type="entry name" value="FeoB_N"/>
    <property type="match status" value="1"/>
</dbReference>
<comment type="subcellular location">
    <subcellularLocation>
        <location evidence="2 11">Cell membrane</location>
        <topology evidence="2 11">Multi-pass membrane protein</topology>
    </subcellularLocation>
</comment>
<feature type="transmembrane region" description="Helical" evidence="11">
    <location>
        <begin position="373"/>
        <end position="394"/>
    </location>
</feature>
<dbReference type="CDD" id="cd01879">
    <property type="entry name" value="FeoB"/>
    <property type="match status" value="1"/>
</dbReference>
<feature type="transmembrane region" description="Helical" evidence="11">
    <location>
        <begin position="463"/>
        <end position="482"/>
    </location>
</feature>
<evidence type="ECO:0000256" key="2">
    <source>
        <dbReference type="ARBA" id="ARBA00004651"/>
    </source>
</evidence>
<evidence type="ECO:0000256" key="8">
    <source>
        <dbReference type="ARBA" id="ARBA00023134"/>
    </source>
</evidence>
<evidence type="ECO:0000259" key="12">
    <source>
        <dbReference type="PROSITE" id="PS51711"/>
    </source>
</evidence>
<dbReference type="Pfam" id="PF07664">
    <property type="entry name" value="FeoB_C"/>
    <property type="match status" value="1"/>
</dbReference>
<feature type="transmembrane region" description="Helical" evidence="11">
    <location>
        <begin position="642"/>
        <end position="659"/>
    </location>
</feature>
<sequence length="706" mass="78993">MGLTCNCTQKGSMKDMFNIDKKDNEYVIALAGNPNTGKSTVFNSLTGLHQHTGNWPGKTVVNARGDFKFKDKEYILADLPGTYSLFATSVEEVVARDFICFGSPDAVIVVTDATCLERNLNLVFQVMELSDKVILCINLIDEAKKKNIIIDAKGIENELGIPVVLTAARNCIGLKDLKQVLDTVISDEYKFNQKIIKYSDQIEEMVDIIQPILKEKIPVTNSRWLSLRLIDGDESIYTSMRQYLDTTDLELIKSLIQDLNLNIAKEKIRELITEEIYKMAEYIRDKYVKENVRNSNRDQKIDNIITSKKFGIPIMLLLLGTVFWLTIQGANVPSAILADILFKFQDTLTDWFVKINAPSWLHGIIVLGLYRTLAWVVSVMLPPMAIFFPIFTLLEDLGYLPRVAFNLDHLFKKACCHGKQCLTMCMGFGCNAAGVIGCRIIESPRERLLAILTNNFVPCNGRFPTLIAISTVFFAVASNKYMTSIIPALSITLLVVIGICITLLVSYILSKTLLKGIPSTFTLELPPYRKPQVGRVLYTSILDRTMFVLVRAILVAAPAGAFTWILSNIYIGDMSIVTHVSNFLDPLGKLIGLDGFILMAFILGLPANEIVLPVLLMLYLSTGTLTEFESIDSLRQTLISHGWTYLTALNTMLFSLLHWPCSTTLWTIKKETGGIKWTLLAMLIPTAVAFIVCFFTTTIFRILGLS</sequence>
<evidence type="ECO:0000313" key="14">
    <source>
        <dbReference type="Proteomes" id="UP000596739"/>
    </source>
</evidence>
<evidence type="ECO:0000256" key="6">
    <source>
        <dbReference type="ARBA" id="ARBA00022741"/>
    </source>
</evidence>
<dbReference type="InterPro" id="IPR011642">
    <property type="entry name" value="Gate_dom"/>
</dbReference>
<keyword evidence="9 11" id="KW-0472">Membrane</keyword>
<keyword evidence="11" id="KW-0410">Iron transport</keyword>
<dbReference type="PANTHER" id="PTHR43185">
    <property type="entry name" value="FERROUS IRON TRANSPORT PROTEIN B"/>
    <property type="match status" value="1"/>
</dbReference>
<dbReference type="PROSITE" id="PS51711">
    <property type="entry name" value="G_FEOB"/>
    <property type="match status" value="1"/>
</dbReference>
<dbReference type="Gene3D" id="3.40.50.300">
    <property type="entry name" value="P-loop containing nucleotide triphosphate hydrolases"/>
    <property type="match status" value="1"/>
</dbReference>
<comment type="caution">
    <text evidence="13">The sequence shown here is derived from an EMBL/GenBank/DDBJ whole genome shotgun (WGS) entry which is preliminary data.</text>
</comment>
<dbReference type="Proteomes" id="UP000596739">
    <property type="component" value="Unassembled WGS sequence"/>
</dbReference>
<name>A0ABS1EP36_9CLOT</name>
<keyword evidence="7 11" id="KW-1133">Transmembrane helix</keyword>
<evidence type="ECO:0000256" key="10">
    <source>
        <dbReference type="NCBIfam" id="TIGR00437"/>
    </source>
</evidence>
<dbReference type="Gene3D" id="1.10.287.1770">
    <property type="match status" value="1"/>
</dbReference>
<evidence type="ECO:0000256" key="11">
    <source>
        <dbReference type="RuleBase" id="RU362098"/>
    </source>
</evidence>
<dbReference type="InterPro" id="IPR050860">
    <property type="entry name" value="FeoB_GTPase"/>
</dbReference>
<evidence type="ECO:0000256" key="1">
    <source>
        <dbReference type="ARBA" id="ARBA00003926"/>
    </source>
</evidence>
<protein>
    <recommendedName>
        <fullName evidence="10 11">Ferrous iron transport protein B</fullName>
    </recommendedName>
</protein>
<feature type="transmembrane region" description="Helical" evidence="11">
    <location>
        <begin position="679"/>
        <end position="703"/>
    </location>
</feature>
<evidence type="ECO:0000256" key="3">
    <source>
        <dbReference type="ARBA" id="ARBA00022448"/>
    </source>
</evidence>